<feature type="transmembrane region" description="Helical" evidence="13">
    <location>
        <begin position="162"/>
        <end position="183"/>
    </location>
</feature>
<comment type="function">
    <text evidence="10">Part of the binding-protein-dependent transport system for heme-iron. Responsible for the translocation of the substrate across the membrane.</text>
</comment>
<gene>
    <name evidence="14" type="ORF">SAMN05216454_10933</name>
</gene>
<feature type="transmembrane region" description="Helical" evidence="13">
    <location>
        <begin position="212"/>
        <end position="230"/>
    </location>
</feature>
<evidence type="ECO:0000256" key="9">
    <source>
        <dbReference type="ARBA" id="ARBA00023136"/>
    </source>
</evidence>
<keyword evidence="5" id="KW-1003">Cell membrane</keyword>
<evidence type="ECO:0000256" key="4">
    <source>
        <dbReference type="ARBA" id="ARBA00022448"/>
    </source>
</evidence>
<dbReference type="GO" id="GO:0033214">
    <property type="term" value="P:siderophore-iron import into cell"/>
    <property type="evidence" value="ECO:0007669"/>
    <property type="project" value="TreeGrafter"/>
</dbReference>
<keyword evidence="6 13" id="KW-0812">Transmembrane</keyword>
<dbReference type="Pfam" id="PF01032">
    <property type="entry name" value="FecCD"/>
    <property type="match status" value="1"/>
</dbReference>
<keyword evidence="8" id="KW-0408">Iron</keyword>
<dbReference type="InterPro" id="IPR037294">
    <property type="entry name" value="ABC_BtuC-like"/>
</dbReference>
<accession>A0A1H8IU61</accession>
<evidence type="ECO:0000256" key="6">
    <source>
        <dbReference type="ARBA" id="ARBA00022692"/>
    </source>
</evidence>
<dbReference type="AlphaFoldDB" id="A0A1H8IU61"/>
<dbReference type="FunFam" id="1.10.3470.10:FF:000001">
    <property type="entry name" value="Vitamin B12 ABC transporter permease BtuC"/>
    <property type="match status" value="1"/>
</dbReference>
<protein>
    <recommendedName>
        <fullName evidence="3">Probable heme-iron transport system permease protein IsdF</fullName>
    </recommendedName>
    <alternativeName>
        <fullName evidence="12">Iron-regulated surface determinant protein F</fullName>
    </alternativeName>
    <alternativeName>
        <fullName evidence="11">Staphylococcal iron-regulated protein G</fullName>
    </alternativeName>
</protein>
<keyword evidence="15" id="KW-1185">Reference proteome</keyword>
<feature type="transmembrane region" description="Helical" evidence="13">
    <location>
        <begin position="28"/>
        <end position="51"/>
    </location>
</feature>
<keyword evidence="9 13" id="KW-0472">Membrane</keyword>
<dbReference type="GO" id="GO:0005886">
    <property type="term" value="C:plasma membrane"/>
    <property type="evidence" value="ECO:0007669"/>
    <property type="project" value="UniProtKB-SubCell"/>
</dbReference>
<evidence type="ECO:0000256" key="13">
    <source>
        <dbReference type="SAM" id="Phobius"/>
    </source>
</evidence>
<keyword evidence="4" id="KW-0813">Transport</keyword>
<evidence type="ECO:0000256" key="5">
    <source>
        <dbReference type="ARBA" id="ARBA00022475"/>
    </source>
</evidence>
<comment type="subcellular location">
    <subcellularLocation>
        <location evidence="1">Cell membrane</location>
        <topology evidence="1">Multi-pass membrane protein</topology>
    </subcellularLocation>
</comment>
<dbReference type="InterPro" id="IPR000522">
    <property type="entry name" value="ABC_transptr_permease_BtuC"/>
</dbReference>
<proteinExistence type="inferred from homology"/>
<dbReference type="STRING" id="215200.SAMN05216454_10933"/>
<dbReference type="GO" id="GO:0022857">
    <property type="term" value="F:transmembrane transporter activity"/>
    <property type="evidence" value="ECO:0007669"/>
    <property type="project" value="InterPro"/>
</dbReference>
<feature type="transmembrane region" description="Helical" evidence="13">
    <location>
        <begin position="255"/>
        <end position="286"/>
    </location>
</feature>
<evidence type="ECO:0000256" key="2">
    <source>
        <dbReference type="ARBA" id="ARBA00007935"/>
    </source>
</evidence>
<sequence length="352" mass="37702">MKELKEKIISLITSPNTKGYAVNNKRKLTVFSITLLILLIVFFIGATTGSINMSMGRLFRGLFIAKDPDVATILDLRFPRVLIAILAGAAISTSGAMLQSVMKNPLTDPGIIGISSAASLMSILIVTFIPQLYFSIPIFAILGGLAAYFLIYSLAWDGGVNPVKLILVGVALNMTFVGFGEFFKAAAGGGANLSQVQSIVLGNISQKTWADVKLMTVFVIFGLIISYFLYKKCNILSLEDKTARALGVNVDRDRFLVALVAIILVSVSTSVVGVIGFLGLIVPHIAKLLVGSDHKIKLPYTMVLGALVLLLSDTIGRSLFAPYEIPAAIIMSIFGGPFFIFLLRRGGEGFGS</sequence>
<dbReference type="EMBL" id="FODF01000009">
    <property type="protein sequence ID" value="SEN71889.1"/>
    <property type="molecule type" value="Genomic_DNA"/>
</dbReference>
<dbReference type="Proteomes" id="UP000199512">
    <property type="component" value="Unassembled WGS sequence"/>
</dbReference>
<reference evidence="14 15" key="1">
    <citation type="submission" date="2016-10" db="EMBL/GenBank/DDBJ databases">
        <authorList>
            <person name="de Groot N.N."/>
        </authorList>
    </citation>
    <scope>NUCLEOTIDE SEQUENCE [LARGE SCALE GENOMIC DNA]</scope>
    <source>
        <strain evidence="14 15">Calf135</strain>
    </source>
</reference>
<dbReference type="SUPFAM" id="SSF81345">
    <property type="entry name" value="ABC transporter involved in vitamin B12 uptake, BtuC"/>
    <property type="match status" value="1"/>
</dbReference>
<dbReference type="Gene3D" id="1.10.3470.10">
    <property type="entry name" value="ABC transporter involved in vitamin B12 uptake, BtuC"/>
    <property type="match status" value="1"/>
</dbReference>
<feature type="transmembrane region" description="Helical" evidence="13">
    <location>
        <begin position="110"/>
        <end position="129"/>
    </location>
</feature>
<evidence type="ECO:0000256" key="8">
    <source>
        <dbReference type="ARBA" id="ARBA00023004"/>
    </source>
</evidence>
<dbReference type="PANTHER" id="PTHR30472:SF21">
    <property type="entry name" value="HEME-IRON TRANSPORT SYSTEM PERMEASE PROTEIN ISDF-RELATED"/>
    <property type="match status" value="1"/>
</dbReference>
<feature type="transmembrane region" description="Helical" evidence="13">
    <location>
        <begin position="298"/>
        <end position="319"/>
    </location>
</feature>
<comment type="similarity">
    <text evidence="2">Belongs to the binding-protein-dependent transport system permease family. FecCD subfamily.</text>
</comment>
<evidence type="ECO:0000313" key="15">
    <source>
        <dbReference type="Proteomes" id="UP000199512"/>
    </source>
</evidence>
<evidence type="ECO:0000256" key="12">
    <source>
        <dbReference type="ARBA" id="ARBA00031465"/>
    </source>
</evidence>
<organism evidence="14 15">
    <name type="scientific">Peptostreptococcus russellii</name>
    <dbReference type="NCBI Taxonomy" id="215200"/>
    <lineage>
        <taxon>Bacteria</taxon>
        <taxon>Bacillati</taxon>
        <taxon>Bacillota</taxon>
        <taxon>Clostridia</taxon>
        <taxon>Peptostreptococcales</taxon>
        <taxon>Peptostreptococcaceae</taxon>
        <taxon>Peptostreptococcus</taxon>
    </lineage>
</organism>
<feature type="transmembrane region" description="Helical" evidence="13">
    <location>
        <begin position="136"/>
        <end position="156"/>
    </location>
</feature>
<dbReference type="PANTHER" id="PTHR30472">
    <property type="entry name" value="FERRIC ENTEROBACTIN TRANSPORT SYSTEM PERMEASE PROTEIN"/>
    <property type="match status" value="1"/>
</dbReference>
<keyword evidence="7 13" id="KW-1133">Transmembrane helix</keyword>
<feature type="transmembrane region" description="Helical" evidence="13">
    <location>
        <begin position="325"/>
        <end position="343"/>
    </location>
</feature>
<evidence type="ECO:0000256" key="1">
    <source>
        <dbReference type="ARBA" id="ARBA00004651"/>
    </source>
</evidence>
<evidence type="ECO:0000256" key="3">
    <source>
        <dbReference type="ARBA" id="ARBA00018524"/>
    </source>
</evidence>
<evidence type="ECO:0000256" key="7">
    <source>
        <dbReference type="ARBA" id="ARBA00022989"/>
    </source>
</evidence>
<evidence type="ECO:0000313" key="14">
    <source>
        <dbReference type="EMBL" id="SEN71889.1"/>
    </source>
</evidence>
<evidence type="ECO:0000256" key="11">
    <source>
        <dbReference type="ARBA" id="ARBA00031149"/>
    </source>
</evidence>
<dbReference type="CDD" id="cd06550">
    <property type="entry name" value="TM_ABC_iron-siderophores_like"/>
    <property type="match status" value="1"/>
</dbReference>
<name>A0A1H8IU61_9FIRM</name>
<evidence type="ECO:0000256" key="10">
    <source>
        <dbReference type="ARBA" id="ARBA00025320"/>
    </source>
</evidence>
<feature type="transmembrane region" description="Helical" evidence="13">
    <location>
        <begin position="81"/>
        <end position="98"/>
    </location>
</feature>